<gene>
    <name evidence="11" type="ORF">B2J93_5073</name>
</gene>
<dbReference type="InParanoid" id="A0A218ZFR7"/>
<evidence type="ECO:0000256" key="8">
    <source>
        <dbReference type="HAMAP-Rule" id="MF_03100"/>
    </source>
</evidence>
<keyword evidence="5 8" id="KW-0233">DNA recombination</keyword>
<dbReference type="InterPro" id="IPR048749">
    <property type="entry name" value="SLX1_C"/>
</dbReference>
<comment type="subcellular location">
    <subcellularLocation>
        <location evidence="8">Nucleus</location>
    </subcellularLocation>
</comment>
<dbReference type="STRING" id="503106.A0A218ZFR7"/>
<dbReference type="GO" id="GO:0000724">
    <property type="term" value="P:double-strand break repair via homologous recombination"/>
    <property type="evidence" value="ECO:0007669"/>
    <property type="project" value="TreeGrafter"/>
</dbReference>
<evidence type="ECO:0000256" key="7">
    <source>
        <dbReference type="ARBA" id="ARBA00023242"/>
    </source>
</evidence>
<dbReference type="InterPro" id="IPR050381">
    <property type="entry name" value="SLX1_endonuclease"/>
</dbReference>
<dbReference type="OrthoDB" id="24645at2759"/>
<dbReference type="InterPro" id="IPR000305">
    <property type="entry name" value="GIY-YIG_endonuc"/>
</dbReference>
<dbReference type="FunCoup" id="A0A218ZFR7">
    <property type="interactions" value="376"/>
</dbReference>
<evidence type="ECO:0000256" key="1">
    <source>
        <dbReference type="ARBA" id="ARBA00022722"/>
    </source>
</evidence>
<evidence type="ECO:0000259" key="10">
    <source>
        <dbReference type="PROSITE" id="PS50164"/>
    </source>
</evidence>
<dbReference type="EMBL" id="MZNU01000038">
    <property type="protein sequence ID" value="OWP06594.1"/>
    <property type="molecule type" value="Genomic_DNA"/>
</dbReference>
<dbReference type="InterPro" id="IPR027520">
    <property type="entry name" value="Slx1"/>
</dbReference>
<keyword evidence="12" id="KW-1185">Reference proteome</keyword>
<comment type="subunit">
    <text evidence="8">Forms a heterodimer with SLX4.</text>
</comment>
<evidence type="ECO:0000256" key="6">
    <source>
        <dbReference type="ARBA" id="ARBA00023204"/>
    </source>
</evidence>
<dbReference type="InterPro" id="IPR013083">
    <property type="entry name" value="Znf_RING/FYVE/PHD"/>
</dbReference>
<feature type="region of interest" description="Disordered" evidence="9">
    <location>
        <begin position="172"/>
        <end position="194"/>
    </location>
</feature>
<dbReference type="FunFam" id="3.40.1440.10:FF:000006">
    <property type="entry name" value="Structure-specific endonuclease subunit SLX1"/>
    <property type="match status" value="1"/>
</dbReference>
<dbReference type="SUPFAM" id="SSF82771">
    <property type="entry name" value="GIY-YIG endonuclease"/>
    <property type="match status" value="1"/>
</dbReference>
<comment type="cofactor">
    <cofactor evidence="8">
        <name>a divalent metal cation</name>
        <dbReference type="ChEBI" id="CHEBI:60240"/>
    </cofactor>
</comment>
<reference evidence="11 12" key="1">
    <citation type="submission" date="2017-04" db="EMBL/GenBank/DDBJ databases">
        <title>Draft genome sequence of Marssonina coronaria NL1: causal agent of apple blotch.</title>
        <authorList>
            <person name="Cheng Q."/>
        </authorList>
    </citation>
    <scope>NUCLEOTIDE SEQUENCE [LARGE SCALE GENOMIC DNA]</scope>
    <source>
        <strain evidence="11 12">NL1</strain>
    </source>
</reference>
<comment type="similarity">
    <text evidence="8">Belongs to the SLX1 family.</text>
</comment>
<evidence type="ECO:0000256" key="3">
    <source>
        <dbReference type="ARBA" id="ARBA00022763"/>
    </source>
</evidence>
<dbReference type="GO" id="GO:0008821">
    <property type="term" value="F:crossover junction DNA endonuclease activity"/>
    <property type="evidence" value="ECO:0007669"/>
    <property type="project" value="TreeGrafter"/>
</dbReference>
<dbReference type="PANTHER" id="PTHR20208:SF10">
    <property type="entry name" value="STRUCTURE-SPECIFIC ENDONUCLEASE SUBUNIT SLX1"/>
    <property type="match status" value="1"/>
</dbReference>
<keyword evidence="7 8" id="KW-0539">Nucleus</keyword>
<dbReference type="Gene3D" id="3.40.1440.10">
    <property type="entry name" value="GIY-YIG endonuclease"/>
    <property type="match status" value="1"/>
</dbReference>
<feature type="compositionally biased region" description="Basic residues" evidence="9">
    <location>
        <begin position="100"/>
        <end position="113"/>
    </location>
</feature>
<dbReference type="Pfam" id="PF21202">
    <property type="entry name" value="SLX1_C"/>
    <property type="match status" value="1"/>
</dbReference>
<feature type="region of interest" description="Disordered" evidence="9">
    <location>
        <begin position="391"/>
        <end position="445"/>
    </location>
</feature>
<dbReference type="CDD" id="cd10455">
    <property type="entry name" value="GIY-YIG_SLX1"/>
    <property type="match status" value="1"/>
</dbReference>
<feature type="compositionally biased region" description="Acidic residues" evidence="9">
    <location>
        <begin position="357"/>
        <end position="370"/>
    </location>
</feature>
<comment type="caution">
    <text evidence="8">Lacks conserved residue(s) required for the propagation of feature annotation.</text>
</comment>
<dbReference type="Pfam" id="PF01541">
    <property type="entry name" value="GIY-YIG"/>
    <property type="match status" value="1"/>
</dbReference>
<name>A0A218ZFR7_9HELO</name>
<feature type="region of interest" description="Disordered" evidence="9">
    <location>
        <begin position="330"/>
        <end position="370"/>
    </location>
</feature>
<proteinExistence type="inferred from homology"/>
<keyword evidence="3 8" id="KW-0227">DNA damage</keyword>
<sequence>MAIDRPIPAFYCCYLLRSTVRSSSVYVGSTPNPVRRLRQHNGIARGGAVRTSRQSLRPWEMSCLVTGFPSHIAALQFEWAWQNPHITLHIPSSSRIQHATQRKRSGHPKRPRHTVSSLLSNLHLLLRVPSFTHWPLSLRFFSADVYKTWQKCCKIAAAPFPDRITIITDFPPLDPISSGEGGESDKRPRTKKRTTDALCGISDASHGIGALDVAYEEIKAYVGKGKNIVDFEREGSCAVCKEELQHDGGVYAICSAPGCEAVSHLTCLSAHFLNDPSTSASTSPAPTANPGSEDAAADVLLPHKGTCPRCTTELHWIDMVKELSLRMRGQKEVERLSRVRNPRKQNAKATASPPIESSEEEAGEGDADDASETDFADELEHLRDIHPEIGDSWHLLDNNDDEDSEASVESARSRGGNVERCGGGSVGELGTVVEDSEWDDAEPIE</sequence>
<evidence type="ECO:0000313" key="12">
    <source>
        <dbReference type="Proteomes" id="UP000242519"/>
    </source>
</evidence>
<dbReference type="InterPro" id="IPR035901">
    <property type="entry name" value="GIY-YIG_endonuc_sf"/>
</dbReference>
<comment type="function">
    <text evidence="8">Catalytic subunit of the SLX1-SLX4 structure-specific endonuclease that resolves DNA secondary structures generated during DNA repair and recombination. Has endonuclease activity towards branched DNA substrates, introducing single-strand cuts in duplex DNA close to junctions with ss-DNA.</text>
</comment>
<organism evidence="11 12">
    <name type="scientific">Diplocarpon coronariae</name>
    <dbReference type="NCBI Taxonomy" id="2795749"/>
    <lineage>
        <taxon>Eukaryota</taxon>
        <taxon>Fungi</taxon>
        <taxon>Dikarya</taxon>
        <taxon>Ascomycota</taxon>
        <taxon>Pezizomycotina</taxon>
        <taxon>Leotiomycetes</taxon>
        <taxon>Helotiales</taxon>
        <taxon>Drepanopezizaceae</taxon>
        <taxon>Diplocarpon</taxon>
    </lineage>
</organism>
<dbReference type="GO" id="GO:0033557">
    <property type="term" value="C:Slx1-Slx4 complex"/>
    <property type="evidence" value="ECO:0007669"/>
    <property type="project" value="UniProtKB-UniRule"/>
</dbReference>
<feature type="domain" description="GIY-YIG" evidence="10">
    <location>
        <begin position="9"/>
        <end position="91"/>
    </location>
</feature>
<evidence type="ECO:0000313" key="11">
    <source>
        <dbReference type="EMBL" id="OWP06594.1"/>
    </source>
</evidence>
<keyword evidence="2 8" id="KW-0255">Endonuclease</keyword>
<accession>A0A218ZFR7</accession>
<evidence type="ECO:0000256" key="2">
    <source>
        <dbReference type="ARBA" id="ARBA00022759"/>
    </source>
</evidence>
<evidence type="ECO:0000256" key="5">
    <source>
        <dbReference type="ARBA" id="ARBA00023172"/>
    </source>
</evidence>
<dbReference type="PANTHER" id="PTHR20208">
    <property type="entry name" value="STRUCTURE-SPECIFIC ENDONUCLEASE SUBUNIT SLX1"/>
    <property type="match status" value="1"/>
</dbReference>
<keyword evidence="1 8" id="KW-0540">Nuclease</keyword>
<dbReference type="GO" id="GO:0017108">
    <property type="term" value="F:5'-flap endonuclease activity"/>
    <property type="evidence" value="ECO:0007669"/>
    <property type="project" value="InterPro"/>
</dbReference>
<keyword evidence="4 8" id="KW-0378">Hydrolase</keyword>
<evidence type="ECO:0000256" key="4">
    <source>
        <dbReference type="ARBA" id="ARBA00022801"/>
    </source>
</evidence>
<feature type="compositionally biased region" description="Acidic residues" evidence="9">
    <location>
        <begin position="434"/>
        <end position="445"/>
    </location>
</feature>
<keyword evidence="6 8" id="KW-0234">DNA repair</keyword>
<dbReference type="HAMAP" id="MF_03100">
    <property type="entry name" value="Endonuc_su_Slx1"/>
    <property type="match status" value="1"/>
</dbReference>
<evidence type="ECO:0000256" key="9">
    <source>
        <dbReference type="SAM" id="MobiDB-lite"/>
    </source>
</evidence>
<dbReference type="Proteomes" id="UP000242519">
    <property type="component" value="Unassembled WGS sequence"/>
</dbReference>
<dbReference type="AlphaFoldDB" id="A0A218ZFR7"/>
<protein>
    <recommendedName>
        <fullName evidence="10">GIY-YIG domain-containing protein</fullName>
    </recommendedName>
</protein>
<comment type="caution">
    <text evidence="11">The sequence shown here is derived from an EMBL/GenBank/DDBJ whole genome shotgun (WGS) entry which is preliminary data.</text>
</comment>
<feature type="region of interest" description="Disordered" evidence="9">
    <location>
        <begin position="92"/>
        <end position="113"/>
    </location>
</feature>
<dbReference type="Gene3D" id="3.30.40.10">
    <property type="entry name" value="Zinc/RING finger domain, C3HC4 (zinc finger)"/>
    <property type="match status" value="1"/>
</dbReference>
<dbReference type="PROSITE" id="PS50164">
    <property type="entry name" value="GIY_YIG"/>
    <property type="match status" value="1"/>
</dbReference>